<reference evidence="6 7" key="1">
    <citation type="journal article" date="2008" name="Nature">
        <title>The genome of the choanoflagellate Monosiga brevicollis and the origin of metazoans.</title>
        <authorList>
            <consortium name="JGI Sequencing"/>
            <person name="King N."/>
            <person name="Westbrook M.J."/>
            <person name="Young S.L."/>
            <person name="Kuo A."/>
            <person name="Abedin M."/>
            <person name="Chapman J."/>
            <person name="Fairclough S."/>
            <person name="Hellsten U."/>
            <person name="Isogai Y."/>
            <person name="Letunic I."/>
            <person name="Marr M."/>
            <person name="Pincus D."/>
            <person name="Putnam N."/>
            <person name="Rokas A."/>
            <person name="Wright K.J."/>
            <person name="Zuzow R."/>
            <person name="Dirks W."/>
            <person name="Good M."/>
            <person name="Goodstein D."/>
            <person name="Lemons D."/>
            <person name="Li W."/>
            <person name="Lyons J.B."/>
            <person name="Morris A."/>
            <person name="Nichols S."/>
            <person name="Richter D.J."/>
            <person name="Salamov A."/>
            <person name="Bork P."/>
            <person name="Lim W.A."/>
            <person name="Manning G."/>
            <person name="Miller W.T."/>
            <person name="McGinnis W."/>
            <person name="Shapiro H."/>
            <person name="Tjian R."/>
            <person name="Grigoriev I.V."/>
            <person name="Rokhsar D."/>
        </authorList>
    </citation>
    <scope>NUCLEOTIDE SEQUENCE [LARGE SCALE GENOMIC DNA]</scope>
    <source>
        <strain evidence="7">MX1 / ATCC 50154</strain>
    </source>
</reference>
<dbReference type="Gene3D" id="3.80.20.20">
    <property type="entry name" value="Receptor L-domain"/>
    <property type="match status" value="1"/>
</dbReference>
<dbReference type="KEGG" id="mbr:MONBRDRAFT_25069"/>
<keyword evidence="3" id="KW-0964">Secreted</keyword>
<name>A9UYB8_MONBE</name>
<evidence type="ECO:0000256" key="3">
    <source>
        <dbReference type="ARBA" id="ARBA00022525"/>
    </source>
</evidence>
<dbReference type="AlphaFoldDB" id="A9UYB8"/>
<evidence type="ECO:0000313" key="6">
    <source>
        <dbReference type="EMBL" id="EDQ89577.1"/>
    </source>
</evidence>
<dbReference type="PANTHER" id="PTHR31018:SF3">
    <property type="entry name" value="RECEPTOR PROTEIN-TYROSINE KINASE"/>
    <property type="match status" value="1"/>
</dbReference>
<comment type="subcellular location">
    <subcellularLocation>
        <location evidence="1">Secreted</location>
        <location evidence="1">Cell wall</location>
    </subcellularLocation>
</comment>
<sequence length="262" mass="27598">MDVLAELSVLQHAAESMMGPEVTPAASPRAGAAPCSPQTDLSLHNSIKVDEHGNVFFNVSQSHQRIWLNGVDFLQALDDLRRLVDALEEISPNPTPVPVIHTGDVTCNLSAFSPATTVIQGNLNLDSCGAALNAVALQRLGRVTRIDGGVRINRNSGLADIEGLHSLTHIQGHLQINDNPALRNIDGLRSLIFLGAHLNIASNLGLASIGGLSSLTNITQSLDIKYNHELTTLDGLGGITQVGTYVSIAVGHAGTAHLDDLA</sequence>
<keyword evidence="4" id="KW-0732">Signal</keyword>
<organism evidence="6 7">
    <name type="scientific">Monosiga brevicollis</name>
    <name type="common">Choanoflagellate</name>
    <dbReference type="NCBI Taxonomy" id="81824"/>
    <lineage>
        <taxon>Eukaryota</taxon>
        <taxon>Choanoflagellata</taxon>
        <taxon>Craspedida</taxon>
        <taxon>Salpingoecidae</taxon>
        <taxon>Monosiga</taxon>
    </lineage>
</organism>
<evidence type="ECO:0000256" key="4">
    <source>
        <dbReference type="ARBA" id="ARBA00022729"/>
    </source>
</evidence>
<dbReference type="GeneID" id="5890785"/>
<dbReference type="Proteomes" id="UP000001357">
    <property type="component" value="Unassembled WGS sequence"/>
</dbReference>
<accession>A9UYB8</accession>
<evidence type="ECO:0000256" key="1">
    <source>
        <dbReference type="ARBA" id="ARBA00004191"/>
    </source>
</evidence>
<keyword evidence="7" id="KW-1185">Reference proteome</keyword>
<evidence type="ECO:0000256" key="5">
    <source>
        <dbReference type="ARBA" id="ARBA00023180"/>
    </source>
</evidence>
<dbReference type="InterPro" id="IPR051648">
    <property type="entry name" value="CWI-Assembly_Regulator"/>
</dbReference>
<evidence type="ECO:0000313" key="7">
    <source>
        <dbReference type="Proteomes" id="UP000001357"/>
    </source>
</evidence>
<dbReference type="EMBL" id="CH991550">
    <property type="protein sequence ID" value="EDQ89577.1"/>
    <property type="molecule type" value="Genomic_DNA"/>
</dbReference>
<dbReference type="InParanoid" id="A9UYB8"/>
<evidence type="ECO:0000256" key="2">
    <source>
        <dbReference type="ARBA" id="ARBA00022512"/>
    </source>
</evidence>
<dbReference type="PANTHER" id="PTHR31018">
    <property type="entry name" value="SPORULATION-SPECIFIC PROTEIN-RELATED"/>
    <property type="match status" value="1"/>
</dbReference>
<dbReference type="FunFam" id="3.80.20.20:FF:000032">
    <property type="entry name" value="Predicted protein"/>
    <property type="match status" value="1"/>
</dbReference>
<gene>
    <name evidence="6" type="ORF">MONBRDRAFT_25069</name>
</gene>
<evidence type="ECO:0008006" key="8">
    <source>
        <dbReference type="Google" id="ProtNLM"/>
    </source>
</evidence>
<dbReference type="RefSeq" id="XP_001745606.1">
    <property type="nucleotide sequence ID" value="XM_001745554.1"/>
</dbReference>
<keyword evidence="2" id="KW-0134">Cell wall</keyword>
<dbReference type="SUPFAM" id="SSF52058">
    <property type="entry name" value="L domain-like"/>
    <property type="match status" value="1"/>
</dbReference>
<dbReference type="InterPro" id="IPR036941">
    <property type="entry name" value="Rcpt_L-dom_sf"/>
</dbReference>
<protein>
    <recommendedName>
        <fullName evidence="8">Receptor L-domain domain-containing protein</fullName>
    </recommendedName>
</protein>
<proteinExistence type="predicted"/>
<keyword evidence="5" id="KW-0325">Glycoprotein</keyword>